<keyword evidence="2 4" id="KW-0863">Zinc-finger</keyword>
<keyword evidence="5" id="KW-1133">Transmembrane helix</keyword>
<gene>
    <name evidence="7" type="ORF">Fcan01_14838</name>
</gene>
<comment type="caution">
    <text evidence="7">The sequence shown here is derived from an EMBL/GenBank/DDBJ whole genome shotgun (WGS) entry which is preliminary data.</text>
</comment>
<feature type="transmembrane region" description="Helical" evidence="5">
    <location>
        <begin position="176"/>
        <end position="195"/>
    </location>
</feature>
<evidence type="ECO:0000313" key="7">
    <source>
        <dbReference type="EMBL" id="OXA49943.1"/>
    </source>
</evidence>
<dbReference type="OrthoDB" id="4752984at2759"/>
<dbReference type="GO" id="GO:0043161">
    <property type="term" value="P:proteasome-mediated ubiquitin-dependent protein catabolic process"/>
    <property type="evidence" value="ECO:0007669"/>
    <property type="project" value="TreeGrafter"/>
</dbReference>
<feature type="transmembrane region" description="Helical" evidence="5">
    <location>
        <begin position="230"/>
        <end position="249"/>
    </location>
</feature>
<dbReference type="InterPro" id="IPR013083">
    <property type="entry name" value="Znf_RING/FYVE/PHD"/>
</dbReference>
<name>A0A226DXE8_FOLCA</name>
<evidence type="ECO:0000256" key="3">
    <source>
        <dbReference type="ARBA" id="ARBA00022833"/>
    </source>
</evidence>
<dbReference type="InterPro" id="IPR001841">
    <property type="entry name" value="Znf_RING"/>
</dbReference>
<proteinExistence type="predicted"/>
<dbReference type="PANTHER" id="PTHR22763">
    <property type="entry name" value="RING ZINC FINGER PROTEIN"/>
    <property type="match status" value="1"/>
</dbReference>
<keyword evidence="5" id="KW-0472">Membrane</keyword>
<evidence type="ECO:0000259" key="6">
    <source>
        <dbReference type="PROSITE" id="PS50089"/>
    </source>
</evidence>
<evidence type="ECO:0000256" key="1">
    <source>
        <dbReference type="ARBA" id="ARBA00022723"/>
    </source>
</evidence>
<keyword evidence="3" id="KW-0862">Zinc</keyword>
<evidence type="ECO:0000256" key="2">
    <source>
        <dbReference type="ARBA" id="ARBA00022771"/>
    </source>
</evidence>
<feature type="transmembrane region" description="Helical" evidence="5">
    <location>
        <begin position="261"/>
        <end position="277"/>
    </location>
</feature>
<dbReference type="GO" id="GO:0012505">
    <property type="term" value="C:endomembrane system"/>
    <property type="evidence" value="ECO:0007669"/>
    <property type="project" value="TreeGrafter"/>
</dbReference>
<dbReference type="GO" id="GO:0061630">
    <property type="term" value="F:ubiquitin protein ligase activity"/>
    <property type="evidence" value="ECO:0007669"/>
    <property type="project" value="TreeGrafter"/>
</dbReference>
<keyword evidence="8" id="KW-1185">Reference proteome</keyword>
<feature type="transmembrane region" description="Helical" evidence="5">
    <location>
        <begin position="333"/>
        <end position="355"/>
    </location>
</feature>
<evidence type="ECO:0000256" key="4">
    <source>
        <dbReference type="PROSITE-ProRule" id="PRU00175"/>
    </source>
</evidence>
<dbReference type="EMBL" id="LNIX01000009">
    <property type="protein sequence ID" value="OXA49943.1"/>
    <property type="molecule type" value="Genomic_DNA"/>
</dbReference>
<dbReference type="PANTHER" id="PTHR22763:SF190">
    <property type="entry name" value="RING FINGER PROTEIN 24"/>
    <property type="match status" value="1"/>
</dbReference>
<dbReference type="InterPro" id="IPR050731">
    <property type="entry name" value="HRD1_E3_ubiq-ligases"/>
</dbReference>
<dbReference type="OMA" id="KIKHLAM"/>
<evidence type="ECO:0000313" key="8">
    <source>
        <dbReference type="Proteomes" id="UP000198287"/>
    </source>
</evidence>
<keyword evidence="5" id="KW-0812">Transmembrane</keyword>
<feature type="domain" description="RING-type" evidence="6">
    <location>
        <begin position="392"/>
        <end position="431"/>
    </location>
</feature>
<dbReference type="STRING" id="158441.A0A226DXE8"/>
<protein>
    <recommendedName>
        <fullName evidence="6">RING-type domain-containing protein</fullName>
    </recommendedName>
</protein>
<accession>A0A226DXE8</accession>
<dbReference type="Pfam" id="PF13639">
    <property type="entry name" value="zf-RING_2"/>
    <property type="match status" value="1"/>
</dbReference>
<evidence type="ECO:0000256" key="5">
    <source>
        <dbReference type="SAM" id="Phobius"/>
    </source>
</evidence>
<feature type="transmembrane region" description="Helical" evidence="5">
    <location>
        <begin position="144"/>
        <end position="164"/>
    </location>
</feature>
<dbReference type="PROSITE" id="PS50089">
    <property type="entry name" value="ZF_RING_2"/>
    <property type="match status" value="1"/>
</dbReference>
<dbReference type="AlphaFoldDB" id="A0A226DXE8"/>
<dbReference type="Gene3D" id="3.30.40.10">
    <property type="entry name" value="Zinc/RING finger domain, C3HC4 (zinc finger)"/>
    <property type="match status" value="1"/>
</dbReference>
<reference evidence="7 8" key="1">
    <citation type="submission" date="2015-12" db="EMBL/GenBank/DDBJ databases">
        <title>The genome of Folsomia candida.</title>
        <authorList>
            <person name="Faddeeva A."/>
            <person name="Derks M.F."/>
            <person name="Anvar Y."/>
            <person name="Smit S."/>
            <person name="Van Straalen N."/>
            <person name="Roelofs D."/>
        </authorList>
    </citation>
    <scope>NUCLEOTIDE SEQUENCE [LARGE SCALE GENOMIC DNA]</scope>
    <source>
        <strain evidence="7 8">VU population</strain>
        <tissue evidence="7">Whole body</tissue>
    </source>
</reference>
<organism evidence="7 8">
    <name type="scientific">Folsomia candida</name>
    <name type="common">Springtail</name>
    <dbReference type="NCBI Taxonomy" id="158441"/>
    <lineage>
        <taxon>Eukaryota</taxon>
        <taxon>Metazoa</taxon>
        <taxon>Ecdysozoa</taxon>
        <taxon>Arthropoda</taxon>
        <taxon>Hexapoda</taxon>
        <taxon>Collembola</taxon>
        <taxon>Entomobryomorpha</taxon>
        <taxon>Isotomoidea</taxon>
        <taxon>Isotomidae</taxon>
        <taxon>Proisotominae</taxon>
        <taxon>Folsomia</taxon>
    </lineage>
</organism>
<dbReference type="SMART" id="SM00184">
    <property type="entry name" value="RING"/>
    <property type="match status" value="1"/>
</dbReference>
<dbReference type="GO" id="GO:0008270">
    <property type="term" value="F:zinc ion binding"/>
    <property type="evidence" value="ECO:0007669"/>
    <property type="project" value="UniProtKB-KW"/>
</dbReference>
<dbReference type="CDD" id="cd16448">
    <property type="entry name" value="RING-H2"/>
    <property type="match status" value="1"/>
</dbReference>
<sequence length="437" mass="49998">MGLITKFRARVKSSKISAKSSSARLTYQQEQLFGLHISQSGLIMSELGKTPSPHGIYYNLMGCPRGKKSYYNYDCNFQKNPETLVMLLLLPLMLGRIGLLYACIIYQYPLHMMFDLAKKWLLKGFSHMKTISSKIYTSLDKCEISFVGMNIYTMVNQMVFFMVCDRAVGLQNREKITSLYSLLFYNVLAYCFSYVKEVIEKENWDLSVNLTPSSQVRHLAMSTTKIVLEWIKAVTFIVTVVCMLLVLGLEQGLDHYCPTRFYILITLTYYILTEKLIQDSLPNLLVFVPSKRFQDEICGLEKPASTLLIKSLTTLLNASMLLVPLSDALQKGMLLPLSINSIKIFLVTLYFNVWLQYKSSLVIKSHLEEELALVSSFRVASPEELESHDDVCAICLTPLDYARSTPCHHFFHVNCLRLCLKAASNLCPICKREFRFH</sequence>
<feature type="transmembrane region" description="Helical" evidence="5">
    <location>
        <begin position="84"/>
        <end position="108"/>
    </location>
</feature>
<dbReference type="SUPFAM" id="SSF57850">
    <property type="entry name" value="RING/U-box"/>
    <property type="match status" value="1"/>
</dbReference>
<keyword evidence="1" id="KW-0479">Metal-binding</keyword>
<dbReference type="Proteomes" id="UP000198287">
    <property type="component" value="Unassembled WGS sequence"/>
</dbReference>